<dbReference type="Pfam" id="PF03544">
    <property type="entry name" value="TonB_C"/>
    <property type="match status" value="1"/>
</dbReference>
<evidence type="ECO:0000313" key="2">
    <source>
        <dbReference type="EMBL" id="TSE08270.1"/>
    </source>
</evidence>
<accession>A0A554VJY7</accession>
<evidence type="ECO:0000259" key="1">
    <source>
        <dbReference type="Pfam" id="PF03544"/>
    </source>
</evidence>
<feature type="domain" description="TonB C-terminal" evidence="1">
    <location>
        <begin position="247"/>
        <end position="317"/>
    </location>
</feature>
<reference evidence="2 3" key="1">
    <citation type="submission" date="2019-07" db="EMBL/GenBank/DDBJ databases">
        <title>The draft genome sequence of Aquimarina algiphila M91.</title>
        <authorList>
            <person name="Meng X."/>
        </authorList>
    </citation>
    <scope>NUCLEOTIDE SEQUENCE [LARGE SCALE GENOMIC DNA]</scope>
    <source>
        <strain evidence="2 3">M91</strain>
    </source>
</reference>
<dbReference type="InterPro" id="IPR037682">
    <property type="entry name" value="TonB_C"/>
</dbReference>
<dbReference type="EMBL" id="VLNR01000024">
    <property type="protein sequence ID" value="TSE08270.1"/>
    <property type="molecule type" value="Genomic_DNA"/>
</dbReference>
<dbReference type="RefSeq" id="WP_143916704.1">
    <property type="nucleotide sequence ID" value="NZ_CANMIK010000022.1"/>
</dbReference>
<name>A0A554VJY7_9FLAO</name>
<dbReference type="AlphaFoldDB" id="A0A554VJY7"/>
<dbReference type="SUPFAM" id="SSF74653">
    <property type="entry name" value="TolA/TonB C-terminal domain"/>
    <property type="match status" value="1"/>
</dbReference>
<keyword evidence="3" id="KW-1185">Reference proteome</keyword>
<gene>
    <name evidence="2" type="ORF">FOF46_12800</name>
</gene>
<organism evidence="2 3">
    <name type="scientific">Aquimarina algiphila</name>
    <dbReference type="NCBI Taxonomy" id="2047982"/>
    <lineage>
        <taxon>Bacteria</taxon>
        <taxon>Pseudomonadati</taxon>
        <taxon>Bacteroidota</taxon>
        <taxon>Flavobacteriia</taxon>
        <taxon>Flavobacteriales</taxon>
        <taxon>Flavobacteriaceae</taxon>
        <taxon>Aquimarina</taxon>
    </lineage>
</organism>
<dbReference type="Gene3D" id="3.30.1150.10">
    <property type="match status" value="1"/>
</dbReference>
<protein>
    <recommendedName>
        <fullName evidence="1">TonB C-terminal domain-containing protein</fullName>
    </recommendedName>
</protein>
<dbReference type="OrthoDB" id="7432683at2"/>
<dbReference type="Proteomes" id="UP000318833">
    <property type="component" value="Unassembled WGS sequence"/>
</dbReference>
<comment type="caution">
    <text evidence="2">The sequence shown here is derived from an EMBL/GenBank/DDBJ whole genome shotgun (WGS) entry which is preliminary data.</text>
</comment>
<proteinExistence type="predicted"/>
<evidence type="ECO:0000313" key="3">
    <source>
        <dbReference type="Proteomes" id="UP000318833"/>
    </source>
</evidence>
<sequence>MGKFYKISIPKPCHEDWNTMTPSEKGRFCDSCAKTVIDFTTMSSLHIQDFLAENKSKKICGHFKKTQLDTIHISIPIHIIKTKHTFKRSFLLALLIVMGTTLVNCTNHDGKQQKIESVELKEVIDTKKNNTFNIDSIPKKCTKNTSLTSTKKKEETVPGFIEVIPEEIIPPPVIPEPIETVEGGIEIVMGDLIASNEIINLNQPIPIHLLDTSPALSKTPIKKRTQENYSKQMKKLITKYFNTDIGRKLGLQGVQRIYVRYEINKDGVIKDIETRAPHPELEKEAKRVLQKIPKLIAGTYKNEPVRTIYHLPIVFKIEE</sequence>
<dbReference type="GO" id="GO:0055085">
    <property type="term" value="P:transmembrane transport"/>
    <property type="evidence" value="ECO:0007669"/>
    <property type="project" value="InterPro"/>
</dbReference>